<keyword evidence="2" id="KW-1185">Reference proteome</keyword>
<comment type="caution">
    <text evidence="1">The sequence shown here is derived from an EMBL/GenBank/DDBJ whole genome shotgun (WGS) entry which is preliminary data.</text>
</comment>
<accession>A0A368HLE5</accession>
<dbReference type="Proteomes" id="UP000253250">
    <property type="component" value="Unassembled WGS sequence"/>
</dbReference>
<dbReference type="OrthoDB" id="6064903at2"/>
<name>A0A368HLE5_9GAMM</name>
<evidence type="ECO:0000313" key="1">
    <source>
        <dbReference type="EMBL" id="RCN59110.1"/>
    </source>
</evidence>
<dbReference type="EMBL" id="PSYR01000001">
    <property type="protein sequence ID" value="RCN59110.1"/>
    <property type="molecule type" value="Genomic_DNA"/>
</dbReference>
<organism evidence="1 2">
    <name type="scientific">Acidiferrobacter thiooxydans</name>
    <dbReference type="NCBI Taxonomy" id="163359"/>
    <lineage>
        <taxon>Bacteria</taxon>
        <taxon>Pseudomonadati</taxon>
        <taxon>Pseudomonadota</taxon>
        <taxon>Gammaproteobacteria</taxon>
        <taxon>Acidiferrobacterales</taxon>
        <taxon>Acidiferrobacteraceae</taxon>
        <taxon>Acidiferrobacter</taxon>
    </lineage>
</organism>
<gene>
    <name evidence="1" type="ORF">C4900_05120</name>
</gene>
<dbReference type="AlphaFoldDB" id="A0A368HLE5"/>
<evidence type="ECO:0000313" key="2">
    <source>
        <dbReference type="Proteomes" id="UP000253250"/>
    </source>
</evidence>
<protein>
    <submittedName>
        <fullName evidence="1">Uncharacterized protein</fullName>
    </submittedName>
</protein>
<dbReference type="RefSeq" id="WP_114282498.1">
    <property type="nucleotide sequence ID" value="NZ_PSYR01000001.1"/>
</dbReference>
<sequence length="175" mass="19293">MSTYPRTTEFFDNVVKPSVDEYLARPEDIRRGRLAAIVLNHMVDYWCVDTASGDTRKEREAALEDARAALRADTPIPSHPGYSAADIIRDLADASKHAELTRKNPQPQLTHAGQVKRHYIGALGTAPLGMVPGGMLKPVDVRVTLDDGKSFILSYVIRKVTDAWRNKLGIPGTQA</sequence>
<reference evidence="1 2" key="1">
    <citation type="submission" date="2018-02" db="EMBL/GenBank/DDBJ databases">
        <title>Insights into the biology of acidophilic members of the Acidiferrobacteraceae family derived from comparative genomic analyses.</title>
        <authorList>
            <person name="Issotta F."/>
            <person name="Thyssen C."/>
            <person name="Mena C."/>
            <person name="Moya A."/>
            <person name="Bellenberg S."/>
            <person name="Sproer C."/>
            <person name="Covarrubias P.C."/>
            <person name="Sand W."/>
            <person name="Quatrini R."/>
            <person name="Vera M."/>
        </authorList>
    </citation>
    <scope>NUCLEOTIDE SEQUENCE [LARGE SCALE GENOMIC DNA]</scope>
    <source>
        <strain evidence="2">m-1</strain>
    </source>
</reference>
<proteinExistence type="predicted"/>